<gene>
    <name evidence="1" type="ORF">BHE16_02160</name>
</gene>
<reference evidence="1 2" key="1">
    <citation type="submission" date="2016-11" db="EMBL/GenBank/DDBJ databases">
        <title>Genome sequencing of Zhihengliuella aestuarii B18 antagonistic to Plasmodiophora brassicae.</title>
        <authorList>
            <person name="Luo Y."/>
        </authorList>
    </citation>
    <scope>NUCLEOTIDE SEQUENCE [LARGE SCALE GENOMIC DNA]</scope>
    <source>
        <strain evidence="1 2">B18</strain>
    </source>
</reference>
<evidence type="ECO:0000313" key="2">
    <source>
        <dbReference type="Proteomes" id="UP000183530"/>
    </source>
</evidence>
<name>A0A1L2ZLF5_9MICC</name>
<keyword evidence="2" id="KW-1185">Reference proteome</keyword>
<dbReference type="STRING" id="556325.BHE16_02160"/>
<evidence type="ECO:0000313" key="1">
    <source>
        <dbReference type="EMBL" id="APF40017.1"/>
    </source>
</evidence>
<dbReference type="RefSeq" id="WP_071893495.1">
    <property type="nucleotide sequence ID" value="NZ_CP018135.1"/>
</dbReference>
<evidence type="ECO:0008006" key="3">
    <source>
        <dbReference type="Google" id="ProtNLM"/>
    </source>
</evidence>
<organism evidence="1 2">
    <name type="scientific">Neomicrococcus aestuarii</name>
    <dbReference type="NCBI Taxonomy" id="556325"/>
    <lineage>
        <taxon>Bacteria</taxon>
        <taxon>Bacillati</taxon>
        <taxon>Actinomycetota</taxon>
        <taxon>Actinomycetes</taxon>
        <taxon>Micrococcales</taxon>
        <taxon>Micrococcaceae</taxon>
        <taxon>Neomicrococcus</taxon>
    </lineage>
</organism>
<sequence>MKEKSSRRGSRGFGLIALALLLALLAANYFGVNPFRPAAEAKEPERPSLLVSIQDMSQYHAAVGNFDVIIDAQENGISWLPDFVSGERTLFLAKGTVNAYVDLGGLTGENYQLSEDGKKASIRLPAAQLDKPNLNVKDSYIYDQRRGVGKAISDAFSTPDQSKFFEMAETRIASAAEESELRDRATENTKAMITGMLKPSGVEAVFVE</sequence>
<dbReference type="Pfam" id="PF14014">
    <property type="entry name" value="DUF4230"/>
    <property type="match status" value="1"/>
</dbReference>
<protein>
    <recommendedName>
        <fullName evidence="3">DUF4230 domain-containing protein</fullName>
    </recommendedName>
</protein>
<dbReference type="EMBL" id="CP018135">
    <property type="protein sequence ID" value="APF40017.1"/>
    <property type="molecule type" value="Genomic_DNA"/>
</dbReference>
<dbReference type="Proteomes" id="UP000183530">
    <property type="component" value="Chromosome"/>
</dbReference>
<proteinExistence type="predicted"/>
<dbReference type="OrthoDB" id="3366858at2"/>
<dbReference type="KEGG" id="nae:BHE16_02160"/>
<accession>A0A1L2ZLF5</accession>
<dbReference type="AlphaFoldDB" id="A0A1L2ZLF5"/>
<dbReference type="InterPro" id="IPR025324">
    <property type="entry name" value="DUF4230"/>
</dbReference>